<evidence type="ECO:0000313" key="2">
    <source>
        <dbReference type="Proteomes" id="UP000252189"/>
    </source>
</evidence>
<comment type="caution">
    <text evidence="1">The sequence shown here is derived from an EMBL/GenBank/DDBJ whole genome shotgun (WGS) entry which is preliminary data.</text>
</comment>
<reference evidence="1 2" key="1">
    <citation type="submission" date="2018-07" db="EMBL/GenBank/DDBJ databases">
        <title>Genome sequences of Haloplanus salinus JCM 18368T.</title>
        <authorList>
            <person name="Kim Y.B."/>
            <person name="Roh S.W."/>
        </authorList>
    </citation>
    <scope>NUCLEOTIDE SEQUENCE [LARGE SCALE GENOMIC DNA]</scope>
    <source>
        <strain evidence="1 2">JCM 18368</strain>
    </source>
</reference>
<dbReference type="AlphaFoldDB" id="A0A368N2D7"/>
<dbReference type="EMBL" id="QPHM01000004">
    <property type="protein sequence ID" value="RCU43681.1"/>
    <property type="molecule type" value="Genomic_DNA"/>
</dbReference>
<accession>A0A368N2D7</accession>
<protein>
    <submittedName>
        <fullName evidence="1">Uncharacterized protein</fullName>
    </submittedName>
</protein>
<dbReference type="Proteomes" id="UP000252189">
    <property type="component" value="Unassembled WGS sequence"/>
</dbReference>
<sequence>MLVQITVRRIILFKKIKIDILFTTISILYDTINFIYNFFCCHTFSCTTNFTVVLGILLEAFSHLNNTYISTSKITLFFECLMSLFGSFDYVTTQSVPRNWGAVLNWSSNNNNIKRDRFPTNKFV</sequence>
<proteinExistence type="predicted"/>
<evidence type="ECO:0000313" key="1">
    <source>
        <dbReference type="EMBL" id="RCU43681.1"/>
    </source>
</evidence>
<gene>
    <name evidence="1" type="ORF">DU504_17460</name>
</gene>
<name>A0A368N2D7_9EURY</name>
<keyword evidence="2" id="KW-1185">Reference proteome</keyword>
<organism evidence="1 2">
    <name type="scientific">Haloplanus salinus</name>
    <dbReference type="NCBI Taxonomy" id="1126245"/>
    <lineage>
        <taxon>Archaea</taxon>
        <taxon>Methanobacteriati</taxon>
        <taxon>Methanobacteriota</taxon>
        <taxon>Stenosarchaea group</taxon>
        <taxon>Halobacteria</taxon>
        <taxon>Halobacteriales</taxon>
        <taxon>Haloferacaceae</taxon>
        <taxon>Haloplanus</taxon>
    </lineage>
</organism>